<gene>
    <name evidence="3" type="ORF">P3T76_014969</name>
</gene>
<evidence type="ECO:0000313" key="3">
    <source>
        <dbReference type="EMBL" id="KAK1929571.1"/>
    </source>
</evidence>
<evidence type="ECO:0000256" key="1">
    <source>
        <dbReference type="SAM" id="Coils"/>
    </source>
</evidence>
<keyword evidence="4" id="KW-1185">Reference proteome</keyword>
<accession>A0AAD9LAS3</accession>
<evidence type="ECO:0000256" key="2">
    <source>
        <dbReference type="SAM" id="MobiDB-lite"/>
    </source>
</evidence>
<evidence type="ECO:0000313" key="4">
    <source>
        <dbReference type="Proteomes" id="UP001259832"/>
    </source>
</evidence>
<feature type="region of interest" description="Disordered" evidence="2">
    <location>
        <begin position="34"/>
        <end position="74"/>
    </location>
</feature>
<protein>
    <submittedName>
        <fullName evidence="3">Uncharacterized protein</fullName>
    </submittedName>
</protein>
<feature type="region of interest" description="Disordered" evidence="2">
    <location>
        <begin position="107"/>
        <end position="129"/>
    </location>
</feature>
<name>A0AAD9LAS3_9STRA</name>
<reference evidence="3" key="1">
    <citation type="submission" date="2023-08" db="EMBL/GenBank/DDBJ databases">
        <title>Reference Genome Resource for the Citrus Pathogen Phytophthora citrophthora.</title>
        <authorList>
            <person name="Moller H."/>
            <person name="Coetzee B."/>
            <person name="Rose L.J."/>
            <person name="Van Niekerk J.M."/>
        </authorList>
    </citation>
    <scope>NUCLEOTIDE SEQUENCE</scope>
    <source>
        <strain evidence="3">STE-U-9442</strain>
    </source>
</reference>
<organism evidence="3 4">
    <name type="scientific">Phytophthora citrophthora</name>
    <dbReference type="NCBI Taxonomy" id="4793"/>
    <lineage>
        <taxon>Eukaryota</taxon>
        <taxon>Sar</taxon>
        <taxon>Stramenopiles</taxon>
        <taxon>Oomycota</taxon>
        <taxon>Peronosporomycetes</taxon>
        <taxon>Peronosporales</taxon>
        <taxon>Peronosporaceae</taxon>
        <taxon>Phytophthora</taxon>
    </lineage>
</organism>
<proteinExistence type="predicted"/>
<keyword evidence="1" id="KW-0175">Coiled coil</keyword>
<dbReference type="EMBL" id="JASMQC010000047">
    <property type="protein sequence ID" value="KAK1929571.1"/>
    <property type="molecule type" value="Genomic_DNA"/>
</dbReference>
<feature type="coiled-coil region" evidence="1">
    <location>
        <begin position="78"/>
        <end position="105"/>
    </location>
</feature>
<sequence>MPKHRTIMSFLEREEDMDAMLAEALAFIDECDANGKPMKTRTSRSPRVSRSVVERKTTNSNKTQRRVGESQCYSTQLQQRKKAELRALREQTLELQEQVKVLLQRRQQRQKSRAGKEKNPITQNEEDDSREWFQKAVNEFQRRQKAERTNRKLKEIWANQGKVNGAFRHLVQRRSLLYGKDFVFEDEENKTLESSVEDETMTIISQLEKCVETLYLNSNSVFPPDLPETISCNTRVKRSSDTNGNCIEIITTTPVSSPLNTAANVVWKDLNVKSQDPERIYSFIRGRKPDSLEKNFLVALHNPSGVLKIDGFQFMRKFEESDRVVVIKHNILTLPHMGLKFRDCCWIIISRSKSDPTHASVARTYYQLYAEGPGSVSSNEDVVHTRDYILSSLSGKVRRDHQMLQNLLIEEDRRAASRIVPMTA</sequence>
<dbReference type="AlphaFoldDB" id="A0AAD9LAS3"/>
<comment type="caution">
    <text evidence="3">The sequence shown here is derived from an EMBL/GenBank/DDBJ whole genome shotgun (WGS) entry which is preliminary data.</text>
</comment>
<dbReference type="Proteomes" id="UP001259832">
    <property type="component" value="Unassembled WGS sequence"/>
</dbReference>